<keyword evidence="7 13" id="KW-0500">Molybdenum</keyword>
<evidence type="ECO:0000313" key="16">
    <source>
        <dbReference type="EMBL" id="CEJ05813.1"/>
    </source>
</evidence>
<dbReference type="NCBIfam" id="NF045515">
    <property type="entry name" value="Glp_gephyrin"/>
    <property type="match status" value="1"/>
</dbReference>
<dbReference type="PANTHER" id="PTHR10192:SF5">
    <property type="entry name" value="GEPHYRIN"/>
    <property type="match status" value="1"/>
</dbReference>
<evidence type="ECO:0000313" key="15">
    <source>
        <dbReference type="EMBL" id="CAA7602931.1"/>
    </source>
</evidence>
<accession>A0A8S0X148</accession>
<evidence type="ECO:0000256" key="12">
    <source>
        <dbReference type="ARBA" id="ARBA00047317"/>
    </source>
</evidence>
<evidence type="ECO:0000256" key="3">
    <source>
        <dbReference type="ARBA" id="ARBA00005046"/>
    </source>
</evidence>
<evidence type="ECO:0000256" key="5">
    <source>
        <dbReference type="ARBA" id="ARBA00013269"/>
    </source>
</evidence>
<comment type="similarity">
    <text evidence="4 13">Belongs to the MoeA family.</text>
</comment>
<dbReference type="InterPro" id="IPR038987">
    <property type="entry name" value="MoeA-like"/>
</dbReference>
<dbReference type="EC" id="2.10.1.1" evidence="5 13"/>
<dbReference type="Proteomes" id="UP001071230">
    <property type="component" value="Unassembled WGS sequence"/>
</dbReference>
<evidence type="ECO:0000256" key="4">
    <source>
        <dbReference type="ARBA" id="ARBA00010763"/>
    </source>
</evidence>
<keyword evidence="9 13" id="KW-0479">Metal-binding</keyword>
<dbReference type="Gene3D" id="2.170.190.11">
    <property type="entry name" value="Molybdopterin biosynthesis moea protein, domain 3"/>
    <property type="match status" value="1"/>
</dbReference>
<dbReference type="GO" id="GO:0006777">
    <property type="term" value="P:Mo-molybdopterin cofactor biosynthetic process"/>
    <property type="evidence" value="ECO:0007669"/>
    <property type="project" value="UniProtKB-UniRule"/>
</dbReference>
<dbReference type="AlphaFoldDB" id="A0A8S0X148"/>
<dbReference type="FunFam" id="3.40.980.10:FF:000004">
    <property type="entry name" value="Molybdopterin molybdenumtransferase"/>
    <property type="match status" value="1"/>
</dbReference>
<dbReference type="InterPro" id="IPR036425">
    <property type="entry name" value="MoaB/Mog-like_dom_sf"/>
</dbReference>
<evidence type="ECO:0000256" key="10">
    <source>
        <dbReference type="ARBA" id="ARBA00022842"/>
    </source>
</evidence>
<dbReference type="Gene3D" id="2.40.340.10">
    <property type="entry name" value="MoeA, C-terminal, domain IV"/>
    <property type="match status" value="1"/>
</dbReference>
<dbReference type="NCBIfam" id="TIGR00177">
    <property type="entry name" value="molyb_syn"/>
    <property type="match status" value="1"/>
</dbReference>
<dbReference type="GO" id="GO:0005829">
    <property type="term" value="C:cytosol"/>
    <property type="evidence" value="ECO:0007669"/>
    <property type="project" value="TreeGrafter"/>
</dbReference>
<evidence type="ECO:0000259" key="14">
    <source>
        <dbReference type="SMART" id="SM00852"/>
    </source>
</evidence>
<dbReference type="RefSeq" id="WP_240986227.1">
    <property type="nucleotide sequence ID" value="NZ_CDGJ01000003.1"/>
</dbReference>
<evidence type="ECO:0000256" key="9">
    <source>
        <dbReference type="ARBA" id="ARBA00022723"/>
    </source>
</evidence>
<evidence type="ECO:0000256" key="8">
    <source>
        <dbReference type="ARBA" id="ARBA00022679"/>
    </source>
</evidence>
<dbReference type="GO" id="GO:0046872">
    <property type="term" value="F:metal ion binding"/>
    <property type="evidence" value="ECO:0007669"/>
    <property type="project" value="UniProtKB-UniRule"/>
</dbReference>
<reference evidence="16" key="1">
    <citation type="submission" date="2014-11" db="EMBL/GenBank/DDBJ databases">
        <authorList>
            <person name="Hornung B.V."/>
        </authorList>
    </citation>
    <scope>NUCLEOTIDE SEQUENCE</scope>
    <source>
        <strain evidence="16">INE</strain>
    </source>
</reference>
<dbReference type="GO" id="GO:0061599">
    <property type="term" value="F:molybdopterin molybdotransferase activity"/>
    <property type="evidence" value="ECO:0007669"/>
    <property type="project" value="UniProtKB-UniRule"/>
</dbReference>
<dbReference type="SUPFAM" id="SSF53218">
    <property type="entry name" value="Molybdenum cofactor biosynthesis proteins"/>
    <property type="match status" value="1"/>
</dbReference>
<evidence type="ECO:0000256" key="7">
    <source>
        <dbReference type="ARBA" id="ARBA00022505"/>
    </source>
</evidence>
<reference evidence="15" key="2">
    <citation type="submission" date="2020-01" db="EMBL/GenBank/DDBJ databases">
        <authorList>
            <person name="Hornung B."/>
        </authorList>
    </citation>
    <scope>NUCLEOTIDE SEQUENCE</scope>
    <source>
        <strain evidence="15">PacBioINE</strain>
    </source>
</reference>
<dbReference type="CDD" id="cd00887">
    <property type="entry name" value="MoeA"/>
    <property type="match status" value="1"/>
</dbReference>
<gene>
    <name evidence="16" type="ORF">DEACI_0233</name>
    <name evidence="15" type="ORF">DEACI_3754</name>
</gene>
<comment type="function">
    <text evidence="2 13">Catalyzes the insertion of molybdate into adenylated molybdopterin with the concomitant release of AMP.</text>
</comment>
<keyword evidence="8 13" id="KW-0808">Transferase</keyword>
<keyword evidence="10 13" id="KW-0460">Magnesium</keyword>
<evidence type="ECO:0000313" key="17">
    <source>
        <dbReference type="Proteomes" id="UP001071230"/>
    </source>
</evidence>
<keyword evidence="11 13" id="KW-0501">Molybdenum cofactor biosynthesis</keyword>
<dbReference type="PANTHER" id="PTHR10192">
    <property type="entry name" value="MOLYBDOPTERIN BIOSYNTHESIS PROTEIN"/>
    <property type="match status" value="1"/>
</dbReference>
<dbReference type="InterPro" id="IPR036688">
    <property type="entry name" value="MoeA_C_domain_IV_sf"/>
</dbReference>
<dbReference type="InterPro" id="IPR001453">
    <property type="entry name" value="MoaB/Mog_dom"/>
</dbReference>
<evidence type="ECO:0000256" key="2">
    <source>
        <dbReference type="ARBA" id="ARBA00002901"/>
    </source>
</evidence>
<dbReference type="Pfam" id="PF03454">
    <property type="entry name" value="MoeA_C"/>
    <property type="match status" value="1"/>
</dbReference>
<dbReference type="Proteomes" id="UP000836597">
    <property type="component" value="Chromosome"/>
</dbReference>
<dbReference type="SUPFAM" id="SSF63882">
    <property type="entry name" value="MoeA N-terminal region -like"/>
    <property type="match status" value="1"/>
</dbReference>
<dbReference type="SMART" id="SM00852">
    <property type="entry name" value="MoCF_biosynth"/>
    <property type="match status" value="1"/>
</dbReference>
<dbReference type="InterPro" id="IPR005111">
    <property type="entry name" value="MoeA_C_domain_IV"/>
</dbReference>
<proteinExistence type="inferred from homology"/>
<dbReference type="Gene3D" id="3.40.980.10">
    <property type="entry name" value="MoaB/Mog-like domain"/>
    <property type="match status" value="1"/>
</dbReference>
<organism evidence="15">
    <name type="scientific">Acididesulfobacillus acetoxydans</name>
    <dbReference type="NCBI Taxonomy" id="1561005"/>
    <lineage>
        <taxon>Bacteria</taxon>
        <taxon>Bacillati</taxon>
        <taxon>Bacillota</taxon>
        <taxon>Clostridia</taxon>
        <taxon>Eubacteriales</taxon>
        <taxon>Peptococcaceae</taxon>
        <taxon>Acididesulfobacillus</taxon>
    </lineage>
</organism>
<feature type="domain" description="MoaB/Mog" evidence="14">
    <location>
        <begin position="178"/>
        <end position="315"/>
    </location>
</feature>
<evidence type="ECO:0000256" key="11">
    <source>
        <dbReference type="ARBA" id="ARBA00023150"/>
    </source>
</evidence>
<dbReference type="Pfam" id="PF03453">
    <property type="entry name" value="MoeA_N"/>
    <property type="match status" value="1"/>
</dbReference>
<dbReference type="Pfam" id="PF00994">
    <property type="entry name" value="MoCF_biosynth"/>
    <property type="match status" value="1"/>
</dbReference>
<comment type="cofactor">
    <cofactor evidence="1 13">
        <name>Mg(2+)</name>
        <dbReference type="ChEBI" id="CHEBI:18420"/>
    </cofactor>
</comment>
<comment type="pathway">
    <text evidence="3 13">Cofactor biosynthesis; molybdopterin biosynthesis.</text>
</comment>
<sequence>MRTNLELEEARELILSRVHRAASEEVALTAAYGRVLARDLYSPLAHPPFDRSPLDGYAYRAEALSAGPLRLKVVSEIPAGSWPERTILAGEAAKIFTGAPLPPGANCVVRMEDTVSEGGDVVVKRPVLPGANVVPEGDELKRGDFLLGQGTRLSPAAVGLLAAFGLDRVPVRRKPRVGVFSSGSELTEAGEPLAPGKIYNSNSFTLLGLLLAAGCEVVQKPLVPDRQAETLQALRDLEDVDMVVTTGGASVGDYDLLPRSLEAYGCEILFWKVRLKPGTPACVGEKDGRLYFSLSGNPAAALVTFELLVRPALRLCAGLADPLGRKFAVRMAGGFAKGGRQRRFLRAKAVMRESTVWADPEGAQGSGILKSMVGRQLLVDIPGGHGPVEEGEILEAYWMGEWED</sequence>
<dbReference type="EMBL" id="CDGJ01000003">
    <property type="protein sequence ID" value="CEJ05813.1"/>
    <property type="molecule type" value="Genomic_DNA"/>
</dbReference>
<evidence type="ECO:0000256" key="1">
    <source>
        <dbReference type="ARBA" id="ARBA00001946"/>
    </source>
</evidence>
<dbReference type="SUPFAM" id="SSF63867">
    <property type="entry name" value="MoeA C-terminal domain-like"/>
    <property type="match status" value="1"/>
</dbReference>
<dbReference type="KEGG" id="aacx:DEACI_3754"/>
<dbReference type="InterPro" id="IPR036135">
    <property type="entry name" value="MoeA_linker/N_sf"/>
</dbReference>
<evidence type="ECO:0000256" key="13">
    <source>
        <dbReference type="RuleBase" id="RU365090"/>
    </source>
</evidence>
<name>A0A8S0X148_9FIRM</name>
<dbReference type="EMBL" id="LR746496">
    <property type="protein sequence ID" value="CAA7602931.1"/>
    <property type="molecule type" value="Genomic_DNA"/>
</dbReference>
<keyword evidence="17" id="KW-1185">Reference proteome</keyword>
<comment type="catalytic activity">
    <reaction evidence="12">
        <text>adenylyl-molybdopterin + molybdate = Mo-molybdopterin + AMP + H(+)</text>
        <dbReference type="Rhea" id="RHEA:35047"/>
        <dbReference type="ChEBI" id="CHEBI:15378"/>
        <dbReference type="ChEBI" id="CHEBI:36264"/>
        <dbReference type="ChEBI" id="CHEBI:62727"/>
        <dbReference type="ChEBI" id="CHEBI:71302"/>
        <dbReference type="ChEBI" id="CHEBI:456215"/>
        <dbReference type="EC" id="2.10.1.1"/>
    </reaction>
</comment>
<dbReference type="Gene3D" id="3.90.105.10">
    <property type="entry name" value="Molybdopterin biosynthesis moea protein, domain 2"/>
    <property type="match status" value="1"/>
</dbReference>
<dbReference type="InterPro" id="IPR005110">
    <property type="entry name" value="MoeA_linker/N"/>
</dbReference>
<evidence type="ECO:0000256" key="6">
    <source>
        <dbReference type="ARBA" id="ARBA00021108"/>
    </source>
</evidence>
<protein>
    <recommendedName>
        <fullName evidence="6 13">Molybdopterin molybdenumtransferase</fullName>
        <ecNumber evidence="5 13">2.10.1.1</ecNumber>
    </recommendedName>
</protein>